<gene>
    <name evidence="3" type="ORF">D9758_009155</name>
</gene>
<dbReference type="Gene3D" id="1.10.510.10">
    <property type="entry name" value="Transferase(Phosphotransferase) domain 1"/>
    <property type="match status" value="1"/>
</dbReference>
<dbReference type="AlphaFoldDB" id="A0A8H5LKB7"/>
<dbReference type="GO" id="GO:0004672">
    <property type="term" value="F:protein kinase activity"/>
    <property type="evidence" value="ECO:0007669"/>
    <property type="project" value="InterPro"/>
</dbReference>
<comment type="caution">
    <text evidence="3">The sequence shown here is derived from an EMBL/GenBank/DDBJ whole genome shotgun (WGS) entry which is preliminary data.</text>
</comment>
<proteinExistence type="predicted"/>
<dbReference type="EMBL" id="JAACJM010000043">
    <property type="protein sequence ID" value="KAF5360248.1"/>
    <property type="molecule type" value="Genomic_DNA"/>
</dbReference>
<evidence type="ECO:0000259" key="2">
    <source>
        <dbReference type="PROSITE" id="PS50011"/>
    </source>
</evidence>
<organism evidence="3 4">
    <name type="scientific">Tetrapyrgos nigripes</name>
    <dbReference type="NCBI Taxonomy" id="182062"/>
    <lineage>
        <taxon>Eukaryota</taxon>
        <taxon>Fungi</taxon>
        <taxon>Dikarya</taxon>
        <taxon>Basidiomycota</taxon>
        <taxon>Agaricomycotina</taxon>
        <taxon>Agaricomycetes</taxon>
        <taxon>Agaricomycetidae</taxon>
        <taxon>Agaricales</taxon>
        <taxon>Marasmiineae</taxon>
        <taxon>Marasmiaceae</taxon>
        <taxon>Tetrapyrgos</taxon>
    </lineage>
</organism>
<accession>A0A8H5LKB7</accession>
<name>A0A8H5LKB7_9AGAR</name>
<evidence type="ECO:0000313" key="3">
    <source>
        <dbReference type="EMBL" id="KAF5360248.1"/>
    </source>
</evidence>
<dbReference type="InterPro" id="IPR040976">
    <property type="entry name" value="Pkinase_fungal"/>
</dbReference>
<dbReference type="GO" id="GO:0005524">
    <property type="term" value="F:ATP binding"/>
    <property type="evidence" value="ECO:0007669"/>
    <property type="project" value="InterPro"/>
</dbReference>
<dbReference type="PROSITE" id="PS50011">
    <property type="entry name" value="PROTEIN_KINASE_DOM"/>
    <property type="match status" value="1"/>
</dbReference>
<dbReference type="PANTHER" id="PTHR38248">
    <property type="entry name" value="FUNK1 6"/>
    <property type="match status" value="1"/>
</dbReference>
<feature type="domain" description="Protein kinase" evidence="2">
    <location>
        <begin position="478"/>
        <end position="778"/>
    </location>
</feature>
<reference evidence="3 4" key="1">
    <citation type="journal article" date="2020" name="ISME J.">
        <title>Uncovering the hidden diversity of litter-decomposition mechanisms in mushroom-forming fungi.</title>
        <authorList>
            <person name="Floudas D."/>
            <person name="Bentzer J."/>
            <person name="Ahren D."/>
            <person name="Johansson T."/>
            <person name="Persson P."/>
            <person name="Tunlid A."/>
        </authorList>
    </citation>
    <scope>NUCLEOTIDE SEQUENCE [LARGE SCALE GENOMIC DNA]</scope>
    <source>
        <strain evidence="3 4">CBS 291.85</strain>
    </source>
</reference>
<evidence type="ECO:0000256" key="1">
    <source>
        <dbReference type="SAM" id="MobiDB-lite"/>
    </source>
</evidence>
<evidence type="ECO:0000313" key="4">
    <source>
        <dbReference type="Proteomes" id="UP000559256"/>
    </source>
</evidence>
<feature type="region of interest" description="Disordered" evidence="1">
    <location>
        <begin position="268"/>
        <end position="339"/>
    </location>
</feature>
<dbReference type="OrthoDB" id="5569250at2759"/>
<keyword evidence="4" id="KW-1185">Reference proteome</keyword>
<dbReference type="InterPro" id="IPR008266">
    <property type="entry name" value="Tyr_kinase_AS"/>
</dbReference>
<dbReference type="SMART" id="SM00220">
    <property type="entry name" value="S_TKc"/>
    <property type="match status" value="1"/>
</dbReference>
<feature type="compositionally biased region" description="Low complexity" evidence="1">
    <location>
        <begin position="40"/>
        <end position="50"/>
    </location>
</feature>
<feature type="compositionally biased region" description="Polar residues" evidence="1">
    <location>
        <begin position="275"/>
        <end position="301"/>
    </location>
</feature>
<protein>
    <recommendedName>
        <fullName evidence="2">Protein kinase domain-containing protein</fullName>
    </recommendedName>
</protein>
<dbReference type="InterPro" id="IPR000719">
    <property type="entry name" value="Prot_kinase_dom"/>
</dbReference>
<feature type="region of interest" description="Disordered" evidence="1">
    <location>
        <begin position="857"/>
        <end position="881"/>
    </location>
</feature>
<feature type="region of interest" description="Disordered" evidence="1">
    <location>
        <begin position="18"/>
        <end position="64"/>
    </location>
</feature>
<feature type="compositionally biased region" description="Basic and acidic residues" evidence="1">
    <location>
        <begin position="51"/>
        <end position="64"/>
    </location>
</feature>
<dbReference type="SUPFAM" id="SSF56112">
    <property type="entry name" value="Protein kinase-like (PK-like)"/>
    <property type="match status" value="1"/>
</dbReference>
<dbReference type="PANTHER" id="PTHR38248:SF2">
    <property type="entry name" value="FUNK1 11"/>
    <property type="match status" value="1"/>
</dbReference>
<feature type="compositionally biased region" description="Pro residues" evidence="1">
    <location>
        <begin position="18"/>
        <end position="39"/>
    </location>
</feature>
<sequence length="881" mass="99793">MKGTIGIPISALYLFSPDMPPTFPPPRTGTPTGSPPPAPTQAAAQLSQATPHHDRISSRTREDYEEKPLVAHQYRWLEEDLAFTALISIEEFLQLVFAPTNRFNDSKKGELSRLVRGFSQENKKYKDARQKYLEECAKQKGIVDSETGRKLQSQDIYETQLYDPFAELCNIVIQEMGFLTDDDDIAEDNRVLFYRQDPYVIGGLTLTQRKSDLGVLGQNGRRLLDEFKGDTDRLAKNMMWHVLAHWIEMKRLNGNTLLSNSKQVAFSATPKDETVPQQSQAGTSASADSNGKSTMVSTASSGRKRPRELEGTGKATGRKKAKTQRPAATVVNSETPSGAKLDAVARKRKQTNDAHDLQLQNAGYALEMLSSGCLRSHVIGMAVDTKSVQFSYYDHSGILLSAPFSIEDNEQLFLSILYHFRGLNAKQRGFVPRPQLHSPPQLEEPCKRPDGTSFIPIYHDAVIQLGEYHELRLGEHLYTARSIIGRGTLVMAARGDHSSTFEYVVKISFPVKNRTSESRLLWKAVKVAKSKTEWQWVEKLLPKMRYWDDTDLSEANGFPHQRIKAFWDARLGEQEDLSSFYEERILRVICEEMLHPLTSLREVSEYAQVFCDILQGHRWLYDRAQILHRDISMQNIMVRRVPNEGKVYGVLNDLDLSSEYLTQKGPSCSDRTGTRPYMARVLLSKSLKGPHLYRYDLESAFYVMLCYFCRYNLQGELCTKEYDKWYTGNATDVLDSKTSLFSPAVTVGYGQAFKFNPPVTPDFLPFVPILVELYERFLVADATRIMTGLRGELFEEQTANNTITYGNFLTALQKFGDGKVVQVYYPDSDTVPLGTLEVIPDPSDDFESMMGRWLDDVDYSQTSPGIEEESKTEDNDEQEGA</sequence>
<dbReference type="Proteomes" id="UP000559256">
    <property type="component" value="Unassembled WGS sequence"/>
</dbReference>
<dbReference type="PROSITE" id="PS00109">
    <property type="entry name" value="PROTEIN_KINASE_TYR"/>
    <property type="match status" value="1"/>
</dbReference>
<dbReference type="Pfam" id="PF17667">
    <property type="entry name" value="Pkinase_fungal"/>
    <property type="match status" value="1"/>
</dbReference>
<dbReference type="InterPro" id="IPR011009">
    <property type="entry name" value="Kinase-like_dom_sf"/>
</dbReference>